<dbReference type="Pfam" id="PF02371">
    <property type="entry name" value="Transposase_20"/>
    <property type="match status" value="1"/>
</dbReference>
<dbReference type="RefSeq" id="WP_067478616.1">
    <property type="nucleotide sequence ID" value="NZ_CP015961.1"/>
</dbReference>
<protein>
    <submittedName>
        <fullName evidence="3">Insertion element IS116 uncharacterized 44.8 kDa protein</fullName>
    </submittedName>
</protein>
<evidence type="ECO:0000313" key="5">
    <source>
        <dbReference type="Proteomes" id="UP000186104"/>
    </source>
</evidence>
<proteinExistence type="predicted"/>
<dbReference type="EMBL" id="CP015961">
    <property type="protein sequence ID" value="ANI93220.1"/>
    <property type="molecule type" value="Genomic_DNA"/>
</dbReference>
<dbReference type="GO" id="GO:0006313">
    <property type="term" value="P:DNA transposition"/>
    <property type="evidence" value="ECO:0007669"/>
    <property type="project" value="InterPro"/>
</dbReference>
<dbReference type="GO" id="GO:0003677">
    <property type="term" value="F:DNA binding"/>
    <property type="evidence" value="ECO:0007669"/>
    <property type="project" value="InterPro"/>
</dbReference>
<evidence type="ECO:0000259" key="2">
    <source>
        <dbReference type="Pfam" id="PF02371"/>
    </source>
</evidence>
<dbReference type="PANTHER" id="PTHR33055">
    <property type="entry name" value="TRANSPOSASE FOR INSERTION SEQUENCE ELEMENT IS1111A"/>
    <property type="match status" value="1"/>
</dbReference>
<dbReference type="KEGG" id="dtm:BJL86_3257"/>
<feature type="domain" description="Transposase IS110-like N-terminal" evidence="1">
    <location>
        <begin position="5"/>
        <end position="158"/>
    </location>
</feature>
<dbReference type="EMBL" id="CP015961">
    <property type="protein sequence ID" value="ANI94016.1"/>
    <property type="molecule type" value="Genomic_DNA"/>
</dbReference>
<dbReference type="PANTHER" id="PTHR33055:SF16">
    <property type="entry name" value="TRANSPOSASE FOR INSERTION SEQUENCE ELEMENT IS1547"/>
    <property type="match status" value="1"/>
</dbReference>
<dbReference type="InterPro" id="IPR047650">
    <property type="entry name" value="Transpos_IS110"/>
</dbReference>
<evidence type="ECO:0000259" key="1">
    <source>
        <dbReference type="Pfam" id="PF01548"/>
    </source>
</evidence>
<dbReference type="AlphaFoldDB" id="A0A173LR10"/>
<dbReference type="GO" id="GO:0004803">
    <property type="term" value="F:transposase activity"/>
    <property type="evidence" value="ECO:0007669"/>
    <property type="project" value="InterPro"/>
</dbReference>
<accession>A0A173LR10</accession>
<name>A0A173LR10_9ACTN</name>
<dbReference type="Proteomes" id="UP000186104">
    <property type="component" value="Chromosome"/>
</dbReference>
<feature type="domain" description="Transposase IS116/IS110/IS902 C-terminal" evidence="2">
    <location>
        <begin position="224"/>
        <end position="308"/>
    </location>
</feature>
<sequence>MVVLIGADVHKNSHTFVAVDAAGKQIGQITVRATHSGHEKAYRWARKSFIEQDRRWGLEDCRHLTSLLERDLLAHGEPVVRVPAKLMARQRATARTRGKSDPIDALAVARAMAREEDLPAAFTDEQAREIKLVLDRREDLVAERTRVINRLRWHLHELDPEVDPAPRALTHRPAQERVREVIEAGAGIVAEIAGMNLTDLERLCSLIGELDARLRAMVRKQEPVLLEIPGCAELSAAKIIAETAGIERFATESKFAMFAGCAPIPVWSGKTEGRVRLNRGGNRQLNCAIHRIAITQTRLEGPGKEYYERLRAKGKTVMEALRCLKNQIARRIWRTLTRVHAETLTNTPIPLNPTPTTCASQAA</sequence>
<dbReference type="InterPro" id="IPR003346">
    <property type="entry name" value="Transposase_20"/>
</dbReference>
<gene>
    <name evidence="3" type="ORF">BJL86_2456</name>
    <name evidence="4" type="ORF">BJL86_3257</name>
</gene>
<evidence type="ECO:0000313" key="3">
    <source>
        <dbReference type="EMBL" id="ANI93220.1"/>
    </source>
</evidence>
<evidence type="ECO:0000313" key="4">
    <source>
        <dbReference type="EMBL" id="ANI94016.1"/>
    </source>
</evidence>
<dbReference type="InterPro" id="IPR002525">
    <property type="entry name" value="Transp_IS110-like_N"/>
</dbReference>
<dbReference type="STRING" id="499555.BJL86_2456"/>
<keyword evidence="5" id="KW-1185">Reference proteome</keyword>
<organism evidence="3 5">
    <name type="scientific">Dietzia timorensis</name>
    <dbReference type="NCBI Taxonomy" id="499555"/>
    <lineage>
        <taxon>Bacteria</taxon>
        <taxon>Bacillati</taxon>
        <taxon>Actinomycetota</taxon>
        <taxon>Actinomycetes</taxon>
        <taxon>Mycobacteriales</taxon>
        <taxon>Dietziaceae</taxon>
        <taxon>Dietzia</taxon>
    </lineage>
</organism>
<dbReference type="Pfam" id="PF01548">
    <property type="entry name" value="DEDD_Tnp_IS110"/>
    <property type="match status" value="1"/>
</dbReference>
<dbReference type="NCBIfam" id="NF033542">
    <property type="entry name" value="transpos_IS110"/>
    <property type="match status" value="1"/>
</dbReference>
<dbReference type="KEGG" id="dtm:BJL86_2456"/>
<reference evidence="3 5" key="1">
    <citation type="submission" date="2016-06" db="EMBL/GenBank/DDBJ databases">
        <title>Complete genome sequence of a saline-alkali tolerant type strain Dietzia timorensis ID05-A0528T.</title>
        <authorList>
            <person name="Wu X."/>
        </authorList>
    </citation>
    <scope>NUCLEOTIDE SEQUENCE [LARGE SCALE GENOMIC DNA]</scope>
    <source>
        <strain evidence="3 5">ID05-A0528</strain>
    </source>
</reference>